<dbReference type="Proteomes" id="UP000244004">
    <property type="component" value="Unassembled WGS sequence"/>
</dbReference>
<gene>
    <name evidence="1" type="ORF">C1O12_02580</name>
</gene>
<reference evidence="1 2" key="1">
    <citation type="submission" date="2018-01" db="EMBL/GenBank/DDBJ databases">
        <title>Geographic spread and resistance mechanisms of dominant carbapenem-resistant Enterobacter cloacae complex clones ST171 and ST78.</title>
        <authorList>
            <person name="Gomez-Simmonds A."/>
            <person name="Annavajhala M.K."/>
            <person name="Wang Z."/>
            <person name="Macesic N."/>
            <person name="Hu Y."/>
            <person name="Giddins M.J."/>
            <person name="O'Malley A."/>
            <person name="Toussaint N.C."/>
            <person name="Whittier S."/>
            <person name="Torres V.J."/>
            <person name="Uhlemann A.-C."/>
        </authorList>
    </citation>
    <scope>NUCLEOTIDE SEQUENCE [LARGE SCALE GENOMIC DNA]</scope>
    <source>
        <strain evidence="1 2">78</strain>
    </source>
</reference>
<evidence type="ECO:0000313" key="2">
    <source>
        <dbReference type="Proteomes" id="UP000244004"/>
    </source>
</evidence>
<organism evidence="1 2">
    <name type="scientific">Enterobacter hormaechei</name>
    <dbReference type="NCBI Taxonomy" id="158836"/>
    <lineage>
        <taxon>Bacteria</taxon>
        <taxon>Pseudomonadati</taxon>
        <taxon>Pseudomonadota</taxon>
        <taxon>Gammaproteobacteria</taxon>
        <taxon>Enterobacterales</taxon>
        <taxon>Enterobacteriaceae</taxon>
        <taxon>Enterobacter</taxon>
        <taxon>Enterobacter cloacae complex</taxon>
    </lineage>
</organism>
<evidence type="ECO:0000313" key="1">
    <source>
        <dbReference type="EMBL" id="PTX87339.1"/>
    </source>
</evidence>
<dbReference type="RefSeq" id="WP_032621579.1">
    <property type="nucleotide sequence ID" value="NZ_CP102612.1"/>
</dbReference>
<dbReference type="AlphaFoldDB" id="A0A855VQM5"/>
<sequence>MLLSELQLIEASVTNSAISRLGDSYGGEVTFEYGDLNFEAGGTLLSNPNLSVIIVHASPFADSYGPDKSTKVFSLKIDMKMVYTYPKDKTVDETFLIENTWYFSSFMKTYFKFFADTLLAQAGVSGISLPMN</sequence>
<name>A0A855VQM5_9ENTR</name>
<comment type="caution">
    <text evidence="1">The sequence shown here is derived from an EMBL/GenBank/DDBJ whole genome shotgun (WGS) entry which is preliminary data.</text>
</comment>
<accession>A0A855VQM5</accession>
<proteinExistence type="predicted"/>
<protein>
    <submittedName>
        <fullName evidence="1">Uncharacterized protein</fullName>
    </submittedName>
</protein>
<dbReference type="EMBL" id="PNXT01000001">
    <property type="protein sequence ID" value="PTX87339.1"/>
    <property type="molecule type" value="Genomic_DNA"/>
</dbReference>